<evidence type="ECO:0000256" key="3">
    <source>
        <dbReference type="ARBA" id="ARBA00022801"/>
    </source>
</evidence>
<dbReference type="AlphaFoldDB" id="A0A7S2UE03"/>
<evidence type="ECO:0000313" key="8">
    <source>
        <dbReference type="EMBL" id="CAD9816967.1"/>
    </source>
</evidence>
<dbReference type="EMBL" id="HBHQ01013218">
    <property type="protein sequence ID" value="CAD9816967.1"/>
    <property type="molecule type" value="Transcribed_RNA"/>
</dbReference>
<feature type="domain" description="PPM-type phosphatase" evidence="7">
    <location>
        <begin position="221"/>
        <end position="504"/>
    </location>
</feature>
<name>A0A7S2UE03_9STRA</name>
<dbReference type="Gene3D" id="3.60.40.10">
    <property type="entry name" value="PPM-type phosphatase domain"/>
    <property type="match status" value="1"/>
</dbReference>
<evidence type="ECO:0000256" key="5">
    <source>
        <dbReference type="RuleBase" id="RU003465"/>
    </source>
</evidence>
<dbReference type="PROSITE" id="PS01032">
    <property type="entry name" value="PPM_1"/>
    <property type="match status" value="1"/>
</dbReference>
<dbReference type="GO" id="GO:0004722">
    <property type="term" value="F:protein serine/threonine phosphatase activity"/>
    <property type="evidence" value="ECO:0007669"/>
    <property type="project" value="InterPro"/>
</dbReference>
<feature type="compositionally biased region" description="Gly residues" evidence="6">
    <location>
        <begin position="147"/>
        <end position="159"/>
    </location>
</feature>
<proteinExistence type="inferred from homology"/>
<dbReference type="InterPro" id="IPR000222">
    <property type="entry name" value="PP2C_BS"/>
</dbReference>
<dbReference type="SMART" id="SM00332">
    <property type="entry name" value="PP2Cc"/>
    <property type="match status" value="1"/>
</dbReference>
<evidence type="ECO:0000256" key="2">
    <source>
        <dbReference type="ARBA" id="ARBA00022723"/>
    </source>
</evidence>
<dbReference type="PANTHER" id="PTHR47992">
    <property type="entry name" value="PROTEIN PHOSPHATASE"/>
    <property type="match status" value="1"/>
</dbReference>
<dbReference type="InterPro" id="IPR036457">
    <property type="entry name" value="PPM-type-like_dom_sf"/>
</dbReference>
<keyword evidence="3 5" id="KW-0378">Hydrolase</keyword>
<reference evidence="8" key="1">
    <citation type="submission" date="2021-01" db="EMBL/GenBank/DDBJ databases">
        <authorList>
            <person name="Corre E."/>
            <person name="Pelletier E."/>
            <person name="Niang G."/>
            <person name="Scheremetjew M."/>
            <person name="Finn R."/>
            <person name="Kale V."/>
            <person name="Holt S."/>
            <person name="Cochrane G."/>
            <person name="Meng A."/>
            <person name="Brown T."/>
            <person name="Cohen L."/>
        </authorList>
    </citation>
    <scope>NUCLEOTIDE SEQUENCE</scope>
    <source>
        <strain evidence="8">CCMP2084</strain>
    </source>
</reference>
<dbReference type="PROSITE" id="PS51746">
    <property type="entry name" value="PPM_2"/>
    <property type="match status" value="1"/>
</dbReference>
<dbReference type="GO" id="GO:0046872">
    <property type="term" value="F:metal ion binding"/>
    <property type="evidence" value="ECO:0007669"/>
    <property type="project" value="UniProtKB-KW"/>
</dbReference>
<comment type="subcellular location">
    <subcellularLocation>
        <location evidence="1">Membrane</location>
        <topology evidence="1">Peripheral membrane protein</topology>
    </subcellularLocation>
</comment>
<comment type="similarity">
    <text evidence="5">Belongs to the PP2C family.</text>
</comment>
<dbReference type="SUPFAM" id="SSF81606">
    <property type="entry name" value="PP2C-like"/>
    <property type="match status" value="1"/>
</dbReference>
<evidence type="ECO:0000256" key="6">
    <source>
        <dbReference type="SAM" id="MobiDB-lite"/>
    </source>
</evidence>
<dbReference type="InterPro" id="IPR001932">
    <property type="entry name" value="PPM-type_phosphatase-like_dom"/>
</dbReference>
<gene>
    <name evidence="8" type="ORF">ASEP1449_LOCUS8799</name>
</gene>
<dbReference type="CDD" id="cd00143">
    <property type="entry name" value="PP2Cc"/>
    <property type="match status" value="1"/>
</dbReference>
<dbReference type="GO" id="GO:0016020">
    <property type="term" value="C:membrane"/>
    <property type="evidence" value="ECO:0007669"/>
    <property type="project" value="UniProtKB-SubCell"/>
</dbReference>
<dbReference type="Pfam" id="PF00481">
    <property type="entry name" value="PP2C"/>
    <property type="match status" value="1"/>
</dbReference>
<evidence type="ECO:0000256" key="1">
    <source>
        <dbReference type="ARBA" id="ARBA00004170"/>
    </source>
</evidence>
<feature type="compositionally biased region" description="Basic and acidic residues" evidence="6">
    <location>
        <begin position="170"/>
        <end position="180"/>
    </location>
</feature>
<sequence>MASSLVLSRGTTQYIQVVNKMLVRSSPSTCTGGRNRMRRHAASSVSKTSAALATKEQIIGNAQRRVLAPWRKNPLRTSHFSTAAMGASAATGSNRLNPLVANSVIGEKIGWTFPELGTFLVIASSAALFMTGGFSNGSPESSPFAKFGGGGGGGGGGTPGSTPVASFDSQDDKKHKEQQRAARTSTATLRFATKSADQWSGQVSWTERMKSKPVSFPETYDVSVRAYKGGRLSMEDDYFIAEDGRFAGVFDGHGGAGVSSLLRARLYKHMSFFLKEIGNSWDGKSTDGNDDTPSITSKVEAIRMAFDAIEKDALADDSLQYQGSTAVTVMVHEGEEGSRTLVSANVGDSRAVLSRKGRAVDLTRDHKPNDDREKSRIHAMGEKVEWDHYSKVHRVRNLSLSRAVGDRFAKPAVSGEVEIKRFPVCEADDEFVVMASDGLWDVMTSQDTVDFVRKRSNAPLSPHASVEDRTRIHSARRNNMSRYVASEALKRGTADNVCVVIIWLKDLEIG</sequence>
<organism evidence="8">
    <name type="scientific">Attheya septentrionalis</name>
    <dbReference type="NCBI Taxonomy" id="420275"/>
    <lineage>
        <taxon>Eukaryota</taxon>
        <taxon>Sar</taxon>
        <taxon>Stramenopiles</taxon>
        <taxon>Ochrophyta</taxon>
        <taxon>Bacillariophyta</taxon>
        <taxon>Coscinodiscophyceae</taxon>
        <taxon>Chaetocerotophycidae</taxon>
        <taxon>Chaetocerotales</taxon>
        <taxon>Attheyaceae</taxon>
        <taxon>Attheya</taxon>
    </lineage>
</organism>
<protein>
    <recommendedName>
        <fullName evidence="7">PPM-type phosphatase domain-containing protein</fullName>
    </recommendedName>
</protein>
<keyword evidence="2" id="KW-0479">Metal-binding</keyword>
<evidence type="ECO:0000259" key="7">
    <source>
        <dbReference type="PROSITE" id="PS51746"/>
    </source>
</evidence>
<keyword evidence="4 5" id="KW-0904">Protein phosphatase</keyword>
<accession>A0A7S2UE03</accession>
<evidence type="ECO:0000256" key="4">
    <source>
        <dbReference type="ARBA" id="ARBA00022912"/>
    </source>
</evidence>
<dbReference type="InterPro" id="IPR015655">
    <property type="entry name" value="PP2C"/>
</dbReference>
<feature type="region of interest" description="Disordered" evidence="6">
    <location>
        <begin position="141"/>
        <end position="185"/>
    </location>
</feature>